<dbReference type="InterPro" id="IPR021829">
    <property type="entry name" value="DUF3419"/>
</dbReference>
<dbReference type="Proteomes" id="UP000836788">
    <property type="component" value="Chromosome 1"/>
</dbReference>
<proteinExistence type="predicted"/>
<dbReference type="PANTHER" id="PTHR47473:SF1">
    <property type="entry name" value="METHYLTRANSFERASE DOMAIN-CONTAINING PROTEIN"/>
    <property type="match status" value="1"/>
</dbReference>
<dbReference type="CDD" id="cd02440">
    <property type="entry name" value="AdoMet_MTases"/>
    <property type="match status" value="1"/>
</dbReference>
<reference evidence="1" key="1">
    <citation type="submission" date="2022-02" db="EMBL/GenBank/DDBJ databases">
        <authorList>
            <person name="Giguere J D."/>
        </authorList>
    </citation>
    <scope>NUCLEOTIDE SEQUENCE</scope>
    <source>
        <strain evidence="1">CCAP 1055/1</strain>
    </source>
</reference>
<dbReference type="Gene3D" id="3.40.50.150">
    <property type="entry name" value="Vaccinia Virus protein VP39"/>
    <property type="match status" value="1"/>
</dbReference>
<name>A0A8J9TDB0_PHATR</name>
<dbReference type="InterPro" id="IPR029063">
    <property type="entry name" value="SAM-dependent_MTases_sf"/>
</dbReference>
<dbReference type="PANTHER" id="PTHR47473">
    <property type="entry name" value="BTA1P"/>
    <property type="match status" value="1"/>
</dbReference>
<sequence length="808" mass="92265">MPEMRSRILEGTACRSLPNTLLDTASVPTVYTMTVDSFTVNMEDYPPHSLLGLSALSFSSLGRNPGTPFVCVDLRRACLGNILYLPRVFFFFSIDLPFTARSFDDVMDTVTRAGMEALGRLDYKSPYALTAVGLVGAFSLRNVLQKKFANLIDTICNRTYIYNICWEDPAVDHEILKIQPDDVIFRICSAGDIVLDYAIEGPAKIVVCDMNQHQLWLFELKIRMLRDPHLTYDEWWAIWGSSDVLVAMKVWKRMRHTMSAGGRVWWDGRIERVFRNGYATSGSCGFAAKHLIPWLMWVVGFDVKAWADTGFSHAYISENSHIIENSAWWFRRIFPGILAPFAGVPPNQIGPEFYTTEFYEGILREIFLDPDFGKDNYFYRFYYEKGYKDQTCCPRTLKPQYFDALRANAGCFEWHHATVQETMERVKPYSFTKLVLLDHMDWMPNSLVHEEWIALQRSTVPGAKVLWRSAFTKMDEKPFFNNLDITDLSPEWYHKDRVKMYPGTFSCLMPADPFPFVDPEPSPCQRATFTRKLKTTTKMILHPLTAGRVNAHGDKMSSFYASQAKGYDAVRENMLVSRPEMMSGFGPIKKGHTWLDVGGGTGRNLHYLRAQLDLFERIVVLDICPELLAIGEENARLSFTPAQTAKISWVVLDINDKDVRSILAKHLHNDLQRGFDTISFSYSLSMIPAWEQALLSARSLMSADGRVIVSDFDTYTEAGKSFKDFLIRTWYRQDGVRIESKSRDFIANNVFGGTNFAVTMARFQRKLGGVKIPHYVACCRKETVTESDGKRRPSAIDLTALGEEKKTD</sequence>
<protein>
    <submittedName>
        <fullName evidence="1">Uncharacterized protein</fullName>
    </submittedName>
</protein>
<gene>
    <name evidence="1" type="ORF">PTTT1_LOCUS3118</name>
</gene>
<dbReference type="EMBL" id="OU594942">
    <property type="protein sequence ID" value="CAG9277212.1"/>
    <property type="molecule type" value="Genomic_DNA"/>
</dbReference>
<dbReference type="SUPFAM" id="SSF53335">
    <property type="entry name" value="S-adenosyl-L-methionine-dependent methyltransferases"/>
    <property type="match status" value="1"/>
</dbReference>
<accession>A0A8J9TDB0</accession>
<organism evidence="1">
    <name type="scientific">Phaeodactylum tricornutum</name>
    <name type="common">Diatom</name>
    <dbReference type="NCBI Taxonomy" id="2850"/>
    <lineage>
        <taxon>Eukaryota</taxon>
        <taxon>Sar</taxon>
        <taxon>Stramenopiles</taxon>
        <taxon>Ochrophyta</taxon>
        <taxon>Bacillariophyta</taxon>
        <taxon>Bacillariophyceae</taxon>
        <taxon>Bacillariophycidae</taxon>
        <taxon>Naviculales</taxon>
        <taxon>Phaeodactylaceae</taxon>
        <taxon>Phaeodactylum</taxon>
    </lineage>
</organism>
<dbReference type="AlphaFoldDB" id="A0A8J9TDB0"/>
<dbReference type="Pfam" id="PF13489">
    <property type="entry name" value="Methyltransf_23"/>
    <property type="match status" value="1"/>
</dbReference>
<evidence type="ECO:0000313" key="1">
    <source>
        <dbReference type="EMBL" id="CAG9277212.1"/>
    </source>
</evidence>
<dbReference type="Pfam" id="PF11899">
    <property type="entry name" value="DUF3419"/>
    <property type="match status" value="1"/>
</dbReference>